<reference evidence="1 2" key="1">
    <citation type="journal article" date="2019" name="Sci. Rep.">
        <title>Orb-weaving spider Araneus ventricosus genome elucidates the spidroin gene catalogue.</title>
        <authorList>
            <person name="Kono N."/>
            <person name="Nakamura H."/>
            <person name="Ohtoshi R."/>
            <person name="Moran D.A.P."/>
            <person name="Shinohara A."/>
            <person name="Yoshida Y."/>
            <person name="Fujiwara M."/>
            <person name="Mori M."/>
            <person name="Tomita M."/>
            <person name="Arakawa K."/>
        </authorList>
    </citation>
    <scope>NUCLEOTIDE SEQUENCE [LARGE SCALE GENOMIC DNA]</scope>
</reference>
<evidence type="ECO:0000313" key="2">
    <source>
        <dbReference type="Proteomes" id="UP000499080"/>
    </source>
</evidence>
<protein>
    <recommendedName>
        <fullName evidence="3">Peptidase aspartic putative domain-containing protein</fullName>
    </recommendedName>
</protein>
<proteinExistence type="predicted"/>
<comment type="caution">
    <text evidence="1">The sequence shown here is derived from an EMBL/GenBank/DDBJ whole genome shotgun (WGS) entry which is preliminary data.</text>
</comment>
<evidence type="ECO:0000313" key="1">
    <source>
        <dbReference type="EMBL" id="GBN94484.1"/>
    </source>
</evidence>
<organism evidence="1 2">
    <name type="scientific">Araneus ventricosus</name>
    <name type="common">Orbweaver spider</name>
    <name type="synonym">Epeira ventricosa</name>
    <dbReference type="NCBI Taxonomy" id="182803"/>
    <lineage>
        <taxon>Eukaryota</taxon>
        <taxon>Metazoa</taxon>
        <taxon>Ecdysozoa</taxon>
        <taxon>Arthropoda</taxon>
        <taxon>Chelicerata</taxon>
        <taxon>Arachnida</taxon>
        <taxon>Araneae</taxon>
        <taxon>Araneomorphae</taxon>
        <taxon>Entelegynae</taxon>
        <taxon>Araneoidea</taxon>
        <taxon>Araneidae</taxon>
        <taxon>Araneus</taxon>
    </lineage>
</organism>
<gene>
    <name evidence="1" type="ORF">AVEN_48733_1</name>
</gene>
<dbReference type="OrthoDB" id="6466442at2759"/>
<keyword evidence="2" id="KW-1185">Reference proteome</keyword>
<evidence type="ECO:0008006" key="3">
    <source>
        <dbReference type="Google" id="ProtNLM"/>
    </source>
</evidence>
<dbReference type="Proteomes" id="UP000499080">
    <property type="component" value="Unassembled WGS sequence"/>
</dbReference>
<dbReference type="EMBL" id="BGPR01025521">
    <property type="protein sequence ID" value="GBN94484.1"/>
    <property type="molecule type" value="Genomic_DNA"/>
</dbReference>
<sequence>MKYFVSLITEVKNYSSRKTCPIGWDLKELSLERLNIYSFGSKTPKKQTCRKVEVRLKNVLSGCDLGSGNFKGNTQPSERSEMESRGFRLTFSCSESSENYEISLLIGSDFYWSLTNRIKKDSIHHWLLSRPLWDVLFRASAMSGVIVLRYI</sequence>
<accession>A0A4Y2T1L0</accession>
<name>A0A4Y2T1L0_ARAVE</name>
<dbReference type="AlphaFoldDB" id="A0A4Y2T1L0"/>